<proteinExistence type="inferred from homology"/>
<evidence type="ECO:0000256" key="8">
    <source>
        <dbReference type="ARBA" id="ARBA00022475"/>
    </source>
</evidence>
<dbReference type="GO" id="GO:0071555">
    <property type="term" value="P:cell wall organization"/>
    <property type="evidence" value="ECO:0007669"/>
    <property type="project" value="UniProtKB-KW"/>
</dbReference>
<keyword evidence="17" id="KW-0573">Peptidoglycan synthesis</keyword>
<dbReference type="GO" id="GO:0005886">
    <property type="term" value="C:plasma membrane"/>
    <property type="evidence" value="ECO:0007669"/>
    <property type="project" value="UniProtKB-SubCell"/>
</dbReference>
<dbReference type="InterPro" id="IPR050396">
    <property type="entry name" value="Glycosyltr_51/Transpeptidase"/>
</dbReference>
<dbReference type="Pfam" id="PF00912">
    <property type="entry name" value="Transgly"/>
    <property type="match status" value="1"/>
</dbReference>
<evidence type="ECO:0000256" key="3">
    <source>
        <dbReference type="ARBA" id="ARBA00004752"/>
    </source>
</evidence>
<evidence type="ECO:0000256" key="4">
    <source>
        <dbReference type="ARBA" id="ARBA00007090"/>
    </source>
</evidence>
<dbReference type="InterPro" id="IPR023346">
    <property type="entry name" value="Lysozyme-like_dom_sf"/>
</dbReference>
<dbReference type="GO" id="GO:0006508">
    <property type="term" value="P:proteolysis"/>
    <property type="evidence" value="ECO:0007669"/>
    <property type="project" value="UniProtKB-KW"/>
</dbReference>
<evidence type="ECO:0000256" key="16">
    <source>
        <dbReference type="ARBA" id="ARBA00022968"/>
    </source>
</evidence>
<keyword evidence="20" id="KW-0046">Antibiotic resistance</keyword>
<dbReference type="EC" id="3.4.16.4" evidence="6"/>
<evidence type="ECO:0000313" key="28">
    <source>
        <dbReference type="EMBL" id="HIT94216.1"/>
    </source>
</evidence>
<comment type="pathway">
    <text evidence="3">Cell wall biogenesis; peptidoglycan biosynthesis.</text>
</comment>
<evidence type="ECO:0000313" key="29">
    <source>
        <dbReference type="Proteomes" id="UP000824160"/>
    </source>
</evidence>
<comment type="catalytic activity">
    <reaction evidence="25">
        <text>[GlcNAc-(1-&gt;4)-Mur2Ac(oyl-L-Ala-gamma-D-Glu-L-Lys-D-Ala-D-Ala)](n)-di-trans,octa-cis-undecaprenyl diphosphate + beta-D-GlcNAc-(1-&gt;4)-Mur2Ac(oyl-L-Ala-gamma-D-Glu-L-Lys-D-Ala-D-Ala)-di-trans,octa-cis-undecaprenyl diphosphate = [GlcNAc-(1-&gt;4)-Mur2Ac(oyl-L-Ala-gamma-D-Glu-L-Lys-D-Ala-D-Ala)](n+1)-di-trans,octa-cis-undecaprenyl diphosphate + di-trans,octa-cis-undecaprenyl diphosphate + H(+)</text>
        <dbReference type="Rhea" id="RHEA:23708"/>
        <dbReference type="Rhea" id="RHEA-COMP:9602"/>
        <dbReference type="Rhea" id="RHEA-COMP:9603"/>
        <dbReference type="ChEBI" id="CHEBI:15378"/>
        <dbReference type="ChEBI" id="CHEBI:58405"/>
        <dbReference type="ChEBI" id="CHEBI:60033"/>
        <dbReference type="ChEBI" id="CHEBI:78435"/>
        <dbReference type="EC" id="2.4.99.28"/>
    </reaction>
</comment>
<evidence type="ECO:0000259" key="27">
    <source>
        <dbReference type="Pfam" id="PF00912"/>
    </source>
</evidence>
<comment type="catalytic activity">
    <reaction evidence="23">
        <text>Preferential cleavage: (Ac)2-L-Lys-D-Ala-|-D-Ala. Also transpeptidation of peptidyl-alanyl moieties that are N-acyl substituents of D-alanine.</text>
        <dbReference type="EC" id="3.4.16.4"/>
    </reaction>
</comment>
<evidence type="ECO:0000256" key="9">
    <source>
        <dbReference type="ARBA" id="ARBA00022645"/>
    </source>
</evidence>
<evidence type="ECO:0000256" key="23">
    <source>
        <dbReference type="ARBA" id="ARBA00034000"/>
    </source>
</evidence>
<dbReference type="InterPro" id="IPR036950">
    <property type="entry name" value="PBP_transglycosylase"/>
</dbReference>
<dbReference type="EC" id="2.4.99.28" evidence="24"/>
<feature type="domain" description="Glycosyl transferase family 51" evidence="27">
    <location>
        <begin position="33"/>
        <end position="198"/>
    </location>
</feature>
<reference evidence="28" key="1">
    <citation type="submission" date="2020-10" db="EMBL/GenBank/DDBJ databases">
        <authorList>
            <person name="Gilroy R."/>
        </authorList>
    </citation>
    <scope>NUCLEOTIDE SEQUENCE</scope>
    <source>
        <strain evidence="28">ChiBcec7-5410</strain>
    </source>
</reference>
<keyword evidence="19" id="KW-0472">Membrane</keyword>
<evidence type="ECO:0000256" key="13">
    <source>
        <dbReference type="ARBA" id="ARBA00022692"/>
    </source>
</evidence>
<comment type="caution">
    <text evidence="28">The sequence shown here is derived from an EMBL/GenBank/DDBJ whole genome shotgun (WGS) entry which is preliminary data.</text>
</comment>
<comment type="subcellular location">
    <subcellularLocation>
        <location evidence="2">Cell membrane</location>
        <topology evidence="2">Single-pass type II membrane protein</topology>
    </subcellularLocation>
</comment>
<keyword evidence="12" id="KW-0808">Transferase</keyword>
<keyword evidence="22" id="KW-0961">Cell wall biogenesis/degradation</keyword>
<evidence type="ECO:0000256" key="15">
    <source>
        <dbReference type="ARBA" id="ARBA00022960"/>
    </source>
</evidence>
<gene>
    <name evidence="28" type="ORF">IAC43_03450</name>
</gene>
<dbReference type="Gene3D" id="1.10.3810.10">
    <property type="entry name" value="Biosynthetic peptidoglycan transglycosylase-like"/>
    <property type="match status" value="1"/>
</dbReference>
<protein>
    <recommendedName>
        <fullName evidence="7">Penicillin-binding protein 1A</fullName>
        <ecNumber evidence="24">2.4.99.28</ecNumber>
        <ecNumber evidence="6">3.4.16.4</ecNumber>
    </recommendedName>
</protein>
<dbReference type="AlphaFoldDB" id="A0A9D1H6P9"/>
<evidence type="ECO:0000256" key="20">
    <source>
        <dbReference type="ARBA" id="ARBA00023251"/>
    </source>
</evidence>
<keyword evidence="16" id="KW-0735">Signal-anchor</keyword>
<evidence type="ECO:0000256" key="22">
    <source>
        <dbReference type="ARBA" id="ARBA00023316"/>
    </source>
</evidence>
<accession>A0A9D1H6P9</accession>
<keyword evidence="8" id="KW-1003">Cell membrane</keyword>
<evidence type="ECO:0000256" key="21">
    <source>
        <dbReference type="ARBA" id="ARBA00023268"/>
    </source>
</evidence>
<evidence type="ECO:0000256" key="25">
    <source>
        <dbReference type="ARBA" id="ARBA00049902"/>
    </source>
</evidence>
<evidence type="ECO:0000256" key="1">
    <source>
        <dbReference type="ARBA" id="ARBA00002624"/>
    </source>
</evidence>
<evidence type="ECO:0000256" key="24">
    <source>
        <dbReference type="ARBA" id="ARBA00044770"/>
    </source>
</evidence>
<evidence type="ECO:0000256" key="26">
    <source>
        <dbReference type="ARBA" id="ARBA00060592"/>
    </source>
</evidence>
<evidence type="ECO:0000256" key="17">
    <source>
        <dbReference type="ARBA" id="ARBA00022984"/>
    </source>
</evidence>
<comment type="similarity">
    <text evidence="5">In the N-terminal section; belongs to the glycosyltransferase 51 family.</text>
</comment>
<dbReference type="GO" id="GO:0009002">
    <property type="term" value="F:serine-type D-Ala-D-Ala carboxypeptidase activity"/>
    <property type="evidence" value="ECO:0007669"/>
    <property type="project" value="UniProtKB-EC"/>
</dbReference>
<keyword evidence="10" id="KW-0645">Protease</keyword>
<comment type="pathway">
    <text evidence="26">Glycan biosynthesis.</text>
</comment>
<evidence type="ECO:0000256" key="18">
    <source>
        <dbReference type="ARBA" id="ARBA00022989"/>
    </source>
</evidence>
<evidence type="ECO:0000256" key="5">
    <source>
        <dbReference type="ARBA" id="ARBA00007739"/>
    </source>
</evidence>
<keyword evidence="21" id="KW-0511">Multifunctional enzyme</keyword>
<dbReference type="GO" id="GO:0008360">
    <property type="term" value="P:regulation of cell shape"/>
    <property type="evidence" value="ECO:0007669"/>
    <property type="project" value="UniProtKB-KW"/>
</dbReference>
<dbReference type="PANTHER" id="PTHR32282">
    <property type="entry name" value="BINDING PROTEIN TRANSPEPTIDASE, PUTATIVE-RELATED"/>
    <property type="match status" value="1"/>
</dbReference>
<evidence type="ECO:0000256" key="14">
    <source>
        <dbReference type="ARBA" id="ARBA00022801"/>
    </source>
</evidence>
<comment type="similarity">
    <text evidence="4">In the C-terminal section; belongs to the transpeptidase family.</text>
</comment>
<keyword evidence="14" id="KW-0378">Hydrolase</keyword>
<dbReference type="EMBL" id="DVLW01000093">
    <property type="protein sequence ID" value="HIT94216.1"/>
    <property type="molecule type" value="Genomic_DNA"/>
</dbReference>
<keyword evidence="15" id="KW-0133">Cell shape</keyword>
<evidence type="ECO:0000256" key="7">
    <source>
        <dbReference type="ARBA" id="ARBA00018638"/>
    </source>
</evidence>
<name>A0A9D1H6P9_9FIRM</name>
<dbReference type="GO" id="GO:0046677">
    <property type="term" value="P:response to antibiotic"/>
    <property type="evidence" value="ECO:0007669"/>
    <property type="project" value="UniProtKB-KW"/>
</dbReference>
<dbReference type="PANTHER" id="PTHR32282:SF33">
    <property type="entry name" value="PEPTIDOGLYCAN GLYCOSYLTRANSFERASE"/>
    <property type="match status" value="1"/>
</dbReference>
<evidence type="ECO:0000256" key="6">
    <source>
        <dbReference type="ARBA" id="ARBA00012448"/>
    </source>
</evidence>
<keyword evidence="18" id="KW-1133">Transmembrane helix</keyword>
<dbReference type="SUPFAM" id="SSF53955">
    <property type="entry name" value="Lysozyme-like"/>
    <property type="match status" value="1"/>
</dbReference>
<comment type="function">
    <text evidence="1">Cell wall formation. Synthesis of cross-linked peptidoglycan from the lipid intermediates. The enzyme has a penicillin-insensitive transglycosylase N-terminal domain (formation of linear glycan strands) and a penicillin-sensitive transpeptidase C-terminal domain (cross-linking of the peptide subunits).</text>
</comment>
<dbReference type="InterPro" id="IPR001264">
    <property type="entry name" value="Glyco_trans_51"/>
</dbReference>
<organism evidence="28 29">
    <name type="scientific">Candidatus Faecivivens stercoripullorum</name>
    <dbReference type="NCBI Taxonomy" id="2840805"/>
    <lineage>
        <taxon>Bacteria</taxon>
        <taxon>Bacillati</taxon>
        <taxon>Bacillota</taxon>
        <taxon>Clostridia</taxon>
        <taxon>Eubacteriales</taxon>
        <taxon>Oscillospiraceae</taxon>
        <taxon>Oscillospiraceae incertae sedis</taxon>
        <taxon>Candidatus Faecivivens</taxon>
    </lineage>
</organism>
<dbReference type="GO" id="GO:0009252">
    <property type="term" value="P:peptidoglycan biosynthetic process"/>
    <property type="evidence" value="ECO:0007669"/>
    <property type="project" value="UniProtKB-KW"/>
</dbReference>
<dbReference type="GO" id="GO:0008955">
    <property type="term" value="F:peptidoglycan glycosyltransferase activity"/>
    <property type="evidence" value="ECO:0007669"/>
    <property type="project" value="UniProtKB-EC"/>
</dbReference>
<keyword evidence="13" id="KW-0812">Transmembrane</keyword>
<keyword evidence="11" id="KW-0328">Glycosyltransferase</keyword>
<keyword evidence="9" id="KW-0121">Carboxypeptidase</keyword>
<dbReference type="Proteomes" id="UP000824160">
    <property type="component" value="Unassembled WGS sequence"/>
</dbReference>
<evidence type="ECO:0000256" key="11">
    <source>
        <dbReference type="ARBA" id="ARBA00022676"/>
    </source>
</evidence>
<sequence>MVTAGVFAWKGYRMYREAVTETPVAEKVESIQSMDGYVYYDELPEIYIDAVISVEDKRFFSHGGVDPIAIARAAWNDIRTMSFVEGGSTITQQIAKNEYFTQEKRMERKFAEVFVAFELESVCTKEEIFEMYVNTIYFGSNYYGIRAASLGYYGCEPSELTDYQAVMLAGLPNAPSAYSLDVNPELAEQRMAQVIDRMVECDRLTREEGDALLAQQP</sequence>
<evidence type="ECO:0000256" key="12">
    <source>
        <dbReference type="ARBA" id="ARBA00022679"/>
    </source>
</evidence>
<dbReference type="GO" id="GO:0030288">
    <property type="term" value="C:outer membrane-bounded periplasmic space"/>
    <property type="evidence" value="ECO:0007669"/>
    <property type="project" value="TreeGrafter"/>
</dbReference>
<evidence type="ECO:0000256" key="2">
    <source>
        <dbReference type="ARBA" id="ARBA00004401"/>
    </source>
</evidence>
<evidence type="ECO:0000256" key="10">
    <source>
        <dbReference type="ARBA" id="ARBA00022670"/>
    </source>
</evidence>
<dbReference type="FunFam" id="1.10.3810.10:FF:000001">
    <property type="entry name" value="Penicillin-binding protein 1A"/>
    <property type="match status" value="1"/>
</dbReference>
<reference evidence="28" key="2">
    <citation type="journal article" date="2021" name="PeerJ">
        <title>Extensive microbial diversity within the chicken gut microbiome revealed by metagenomics and culture.</title>
        <authorList>
            <person name="Gilroy R."/>
            <person name="Ravi A."/>
            <person name="Getino M."/>
            <person name="Pursley I."/>
            <person name="Horton D.L."/>
            <person name="Alikhan N.F."/>
            <person name="Baker D."/>
            <person name="Gharbi K."/>
            <person name="Hall N."/>
            <person name="Watson M."/>
            <person name="Adriaenssens E.M."/>
            <person name="Foster-Nyarko E."/>
            <person name="Jarju S."/>
            <person name="Secka A."/>
            <person name="Antonio M."/>
            <person name="Oren A."/>
            <person name="Chaudhuri R.R."/>
            <person name="La Ragione R."/>
            <person name="Hildebrand F."/>
            <person name="Pallen M.J."/>
        </authorList>
    </citation>
    <scope>NUCLEOTIDE SEQUENCE</scope>
    <source>
        <strain evidence="28">ChiBcec7-5410</strain>
    </source>
</reference>
<evidence type="ECO:0000256" key="19">
    <source>
        <dbReference type="ARBA" id="ARBA00023136"/>
    </source>
</evidence>